<evidence type="ECO:0000259" key="12">
    <source>
        <dbReference type="Pfam" id="PF00482"/>
    </source>
</evidence>
<evidence type="ECO:0000256" key="5">
    <source>
        <dbReference type="ARBA" id="ARBA00022475"/>
    </source>
</evidence>
<evidence type="ECO:0000256" key="3">
    <source>
        <dbReference type="ARBA" id="ARBA00005745"/>
    </source>
</evidence>
<evidence type="ECO:0000256" key="8">
    <source>
        <dbReference type="ARBA" id="ARBA00023136"/>
    </source>
</evidence>
<evidence type="ECO:0000256" key="2">
    <source>
        <dbReference type="ARBA" id="ARBA00004651"/>
    </source>
</evidence>
<keyword evidence="7 11" id="KW-1133">Transmembrane helix</keyword>
<dbReference type="Gene3D" id="1.20.81.30">
    <property type="entry name" value="Type II secretion system (T2SS), domain F"/>
    <property type="match status" value="2"/>
</dbReference>
<evidence type="ECO:0000256" key="1">
    <source>
        <dbReference type="ARBA" id="ARBA00002684"/>
    </source>
</evidence>
<comment type="subcellular location">
    <subcellularLocation>
        <location evidence="2 10">Cell membrane</location>
        <topology evidence="2 10">Multi-pass membrane protein</topology>
    </subcellularLocation>
</comment>
<keyword evidence="6 10" id="KW-0812">Transmembrane</keyword>
<evidence type="ECO:0000256" key="9">
    <source>
        <dbReference type="ARBA" id="ARBA00030750"/>
    </source>
</evidence>
<dbReference type="EMBL" id="JAUHJS010000012">
    <property type="protein sequence ID" value="MDN4167087.1"/>
    <property type="molecule type" value="Genomic_DNA"/>
</dbReference>
<dbReference type="InterPro" id="IPR001992">
    <property type="entry name" value="T2SS_GspF/T4SS_PilC_CS"/>
</dbReference>
<organism evidence="13 14">
    <name type="scientific">Shiella aurantiaca</name>
    <dbReference type="NCBI Taxonomy" id="3058365"/>
    <lineage>
        <taxon>Bacteria</taxon>
        <taxon>Pseudomonadati</taxon>
        <taxon>Bacteroidota</taxon>
        <taxon>Cytophagia</taxon>
        <taxon>Cytophagales</taxon>
        <taxon>Shiellaceae</taxon>
        <taxon>Shiella</taxon>
    </lineage>
</organism>
<accession>A0ABT8F9H4</accession>
<keyword evidence="14" id="KW-1185">Reference proteome</keyword>
<dbReference type="Pfam" id="PF00482">
    <property type="entry name" value="T2SSF"/>
    <property type="match status" value="2"/>
</dbReference>
<evidence type="ECO:0000256" key="10">
    <source>
        <dbReference type="RuleBase" id="RU003923"/>
    </source>
</evidence>
<feature type="transmembrane region" description="Helical" evidence="11">
    <location>
        <begin position="347"/>
        <end position="369"/>
    </location>
</feature>
<name>A0ABT8F9H4_9BACT</name>
<feature type="domain" description="Type II secretion system protein GspF" evidence="12">
    <location>
        <begin position="46"/>
        <end position="168"/>
    </location>
</feature>
<evidence type="ECO:0000256" key="6">
    <source>
        <dbReference type="ARBA" id="ARBA00022692"/>
    </source>
</evidence>
<dbReference type="Proteomes" id="UP001168552">
    <property type="component" value="Unassembled WGS sequence"/>
</dbReference>
<evidence type="ECO:0000313" key="14">
    <source>
        <dbReference type="Proteomes" id="UP001168552"/>
    </source>
</evidence>
<comment type="similarity">
    <text evidence="3 10">Belongs to the GSP F family.</text>
</comment>
<comment type="function">
    <text evidence="1">Component of the type II secretion system inner membrane complex required for the energy-dependent secretion of extracellular factors such as proteases and toxins from the periplasm.</text>
</comment>
<comment type="caution">
    <text evidence="13">The sequence shown here is derived from an EMBL/GenBank/DDBJ whole genome shotgun (WGS) entry which is preliminary data.</text>
</comment>
<dbReference type="PROSITE" id="PS00874">
    <property type="entry name" value="T2SP_F"/>
    <property type="match status" value="1"/>
</dbReference>
<dbReference type="InterPro" id="IPR003004">
    <property type="entry name" value="GspF/PilC"/>
</dbReference>
<feature type="transmembrane region" description="Helical" evidence="11">
    <location>
        <begin position="141"/>
        <end position="167"/>
    </location>
</feature>
<sequence>MALRIPSNSPSIAPSKRVEPNKSWLSREIRLGSISKKIGDKEKETFYLEMSTLFSSGVDIRTCLDLISEESGKPYYRSIIQGIKEKIIHGASLSEAMQQSGAFSAYEYFSVQIGEETGNLIKVFDQIASFYSKKIKQRRQLIGALSYPILVLSSSVLAVGFMLYFIVPMFAEIFKRFGGELPFITQQIIAASKWLESNGIFILMLLVALTMLLLLLRKNKRFVNTLTLGLIRVPLLGRLYTEANLARFCSSMSLLIGAKIPLIRAIQLVEQMIEFYPIKHSLAQVEEDILRGKSLHQSFSQFSIFDGRMITLLKIGEEVNKLDVFFGKLSQNYSEAVDHRTQLLSTFLEPLIIVLLGLIVGFILVAMYLPMFQLSGGIG</sequence>
<dbReference type="PRINTS" id="PR00812">
    <property type="entry name" value="BCTERIALGSPF"/>
</dbReference>
<keyword evidence="4 10" id="KW-0813">Transport</keyword>
<dbReference type="InterPro" id="IPR042094">
    <property type="entry name" value="T2SS_GspF_sf"/>
</dbReference>
<proteinExistence type="inferred from homology"/>
<feature type="transmembrane region" description="Helical" evidence="11">
    <location>
        <begin position="199"/>
        <end position="216"/>
    </location>
</feature>
<dbReference type="RefSeq" id="WP_320005624.1">
    <property type="nucleotide sequence ID" value="NZ_JAUHJS010000012.1"/>
</dbReference>
<evidence type="ECO:0000256" key="7">
    <source>
        <dbReference type="ARBA" id="ARBA00022989"/>
    </source>
</evidence>
<keyword evidence="5" id="KW-1003">Cell membrane</keyword>
<reference evidence="13" key="1">
    <citation type="submission" date="2023-06" db="EMBL/GenBank/DDBJ databases">
        <title>Cytophagales bacterium Strain LB-30, isolated from soil.</title>
        <authorList>
            <person name="Liu B."/>
        </authorList>
    </citation>
    <scope>NUCLEOTIDE SEQUENCE</scope>
    <source>
        <strain evidence="13">LB-30</strain>
    </source>
</reference>
<keyword evidence="8 11" id="KW-0472">Membrane</keyword>
<dbReference type="PANTHER" id="PTHR30012">
    <property type="entry name" value="GENERAL SECRETION PATHWAY PROTEIN"/>
    <property type="match status" value="1"/>
</dbReference>
<evidence type="ECO:0000256" key="4">
    <source>
        <dbReference type="ARBA" id="ARBA00022448"/>
    </source>
</evidence>
<evidence type="ECO:0000313" key="13">
    <source>
        <dbReference type="EMBL" id="MDN4167087.1"/>
    </source>
</evidence>
<evidence type="ECO:0000256" key="11">
    <source>
        <dbReference type="SAM" id="Phobius"/>
    </source>
</evidence>
<gene>
    <name evidence="13" type="ORF">QWY31_16370</name>
</gene>
<dbReference type="PANTHER" id="PTHR30012:SF0">
    <property type="entry name" value="TYPE II SECRETION SYSTEM PROTEIN F-RELATED"/>
    <property type="match status" value="1"/>
</dbReference>
<dbReference type="InterPro" id="IPR018076">
    <property type="entry name" value="T2SS_GspF_dom"/>
</dbReference>
<feature type="domain" description="Type II secretion system protein GspF" evidence="12">
    <location>
        <begin position="248"/>
        <end position="370"/>
    </location>
</feature>
<protein>
    <recommendedName>
        <fullName evidence="9">General secretion pathway protein F</fullName>
    </recommendedName>
</protein>